<gene>
    <name evidence="3" type="ORF">U9M48_028497</name>
</gene>
<evidence type="ECO:0000313" key="3">
    <source>
        <dbReference type="EMBL" id="WVZ81073.1"/>
    </source>
</evidence>
<dbReference type="AlphaFoldDB" id="A0AAQ3X086"/>
<dbReference type="Proteomes" id="UP001341281">
    <property type="component" value="Chromosome 06"/>
</dbReference>
<keyword evidence="4" id="KW-1185">Reference proteome</keyword>
<feature type="domain" description="Reverse transcriptase zinc-binding" evidence="2">
    <location>
        <begin position="392"/>
        <end position="457"/>
    </location>
</feature>
<dbReference type="Pfam" id="PF13966">
    <property type="entry name" value="zf-RVT"/>
    <property type="match status" value="1"/>
</dbReference>
<evidence type="ECO:0000313" key="4">
    <source>
        <dbReference type="Proteomes" id="UP001341281"/>
    </source>
</evidence>
<feature type="signal peptide" evidence="1">
    <location>
        <begin position="1"/>
        <end position="19"/>
    </location>
</feature>
<dbReference type="InterPro" id="IPR026960">
    <property type="entry name" value="RVT-Znf"/>
</dbReference>
<name>A0AAQ3X086_PASNO</name>
<dbReference type="PANTHER" id="PTHR33116:SF78">
    <property type="entry name" value="OS12G0587133 PROTEIN"/>
    <property type="match status" value="1"/>
</dbReference>
<protein>
    <recommendedName>
        <fullName evidence="2">Reverse transcriptase zinc-binding domain-containing protein</fullName>
    </recommendedName>
</protein>
<dbReference type="EMBL" id="CP144750">
    <property type="protein sequence ID" value="WVZ81073.1"/>
    <property type="molecule type" value="Genomic_DNA"/>
</dbReference>
<organism evidence="3 4">
    <name type="scientific">Paspalum notatum var. saurae</name>
    <dbReference type="NCBI Taxonomy" id="547442"/>
    <lineage>
        <taxon>Eukaryota</taxon>
        <taxon>Viridiplantae</taxon>
        <taxon>Streptophyta</taxon>
        <taxon>Embryophyta</taxon>
        <taxon>Tracheophyta</taxon>
        <taxon>Spermatophyta</taxon>
        <taxon>Magnoliopsida</taxon>
        <taxon>Liliopsida</taxon>
        <taxon>Poales</taxon>
        <taxon>Poaceae</taxon>
        <taxon>PACMAD clade</taxon>
        <taxon>Panicoideae</taxon>
        <taxon>Andropogonodae</taxon>
        <taxon>Paspaleae</taxon>
        <taxon>Paspalinae</taxon>
        <taxon>Paspalum</taxon>
    </lineage>
</organism>
<evidence type="ECO:0000259" key="2">
    <source>
        <dbReference type="Pfam" id="PF13966"/>
    </source>
</evidence>
<reference evidence="3 4" key="1">
    <citation type="submission" date="2024-02" db="EMBL/GenBank/DDBJ databases">
        <title>High-quality chromosome-scale genome assembly of Pensacola bahiagrass (Paspalum notatum Flugge var. saurae).</title>
        <authorList>
            <person name="Vega J.M."/>
            <person name="Podio M."/>
            <person name="Orjuela J."/>
            <person name="Siena L.A."/>
            <person name="Pessino S.C."/>
            <person name="Combes M.C."/>
            <person name="Mariac C."/>
            <person name="Albertini E."/>
            <person name="Pupilli F."/>
            <person name="Ortiz J.P.A."/>
            <person name="Leblanc O."/>
        </authorList>
    </citation>
    <scope>NUCLEOTIDE SEQUENCE [LARGE SCALE GENOMIC DNA]</scope>
    <source>
        <strain evidence="3">R1</strain>
        <tissue evidence="3">Leaf</tissue>
    </source>
</reference>
<dbReference type="PANTHER" id="PTHR33116">
    <property type="entry name" value="REVERSE TRANSCRIPTASE ZINC-BINDING DOMAIN-CONTAINING PROTEIN-RELATED-RELATED"/>
    <property type="match status" value="1"/>
</dbReference>
<proteinExistence type="predicted"/>
<keyword evidence="1" id="KW-0732">Signal</keyword>
<feature type="chain" id="PRO_5042883668" description="Reverse transcriptase zinc-binding domain-containing protein" evidence="1">
    <location>
        <begin position="20"/>
        <end position="458"/>
    </location>
</feature>
<sequence>MLFILVMDVLNSLIHMAYSSNLLMPLAGQCSWPRISLYAGDVVIFVKPELMDLSVVRDLLQCFGAVTGLKTNPMKSSVTPSSAQKRTWRILQKSFSCSVGSFPCSYLGTPFTIQKPSKADLLPLIDKVSSKLLGWKAPLLSKVGRLVVVKSVLSATPIHLMIALDLPKWVIRLSTLLKSHSLSLYLPSLSLSTVQHLCQTVQNSVFRRGLRHPITNSLKSMDKRRRGFLSKGQEQANGGNCMVSWAKVQQPYLYGGLGVHDLERMGWALRMRWLWFMKADASRPWAGLPVQIPSQAKAFFEMAVEITVGNGENTKFWTDRWLHDKRVADLAPNLLRAIPKRVAKRRTMNIKGALTVQVLVEYLHISELLEGVVLQPYTPDTPVWRLSSSGFYNSKSAYEAMFVGTIKFSPWKRMWKTWAPANCRFFIWLAINNRCWTSDRLAKRGLPHQPACPFCDQA</sequence>
<accession>A0AAQ3X086</accession>
<evidence type="ECO:0000256" key="1">
    <source>
        <dbReference type="SAM" id="SignalP"/>
    </source>
</evidence>